<comment type="similarity">
    <text evidence="1">Belongs to the arrestin family.</text>
</comment>
<proteinExistence type="inferred from homology"/>
<evidence type="ECO:0000256" key="2">
    <source>
        <dbReference type="ARBA" id="ARBA00022606"/>
    </source>
</evidence>
<dbReference type="SMART" id="SM01017">
    <property type="entry name" value="Arrestin_C"/>
    <property type="match status" value="1"/>
</dbReference>
<dbReference type="SUPFAM" id="SSF81296">
    <property type="entry name" value="E set domains"/>
    <property type="match status" value="2"/>
</dbReference>
<dbReference type="InterPro" id="IPR014756">
    <property type="entry name" value="Ig_E-set"/>
</dbReference>
<evidence type="ECO:0000313" key="4">
    <source>
        <dbReference type="EMBL" id="CAG6509703.1"/>
    </source>
</evidence>
<dbReference type="Pfam" id="PF00339">
    <property type="entry name" value="Arrestin_N"/>
    <property type="match status" value="1"/>
</dbReference>
<accession>A0A8D8DDR9</accession>
<name>A0A8D8DDR9_CULPI</name>
<dbReference type="InterPro" id="IPR011022">
    <property type="entry name" value="Arrestin_C-like"/>
</dbReference>
<dbReference type="PANTHER" id="PTHR11188">
    <property type="entry name" value="ARRESTIN DOMAIN CONTAINING PROTEIN"/>
    <property type="match status" value="1"/>
</dbReference>
<organism evidence="4">
    <name type="scientific">Culex pipiens</name>
    <name type="common">House mosquito</name>
    <dbReference type="NCBI Taxonomy" id="7175"/>
    <lineage>
        <taxon>Eukaryota</taxon>
        <taxon>Metazoa</taxon>
        <taxon>Ecdysozoa</taxon>
        <taxon>Arthropoda</taxon>
        <taxon>Hexapoda</taxon>
        <taxon>Insecta</taxon>
        <taxon>Pterygota</taxon>
        <taxon>Neoptera</taxon>
        <taxon>Endopterygota</taxon>
        <taxon>Diptera</taxon>
        <taxon>Nematocera</taxon>
        <taxon>Culicoidea</taxon>
        <taxon>Culicidae</taxon>
        <taxon>Culicinae</taxon>
        <taxon>Culicini</taxon>
        <taxon>Culex</taxon>
        <taxon>Culex</taxon>
    </lineage>
</organism>
<dbReference type="EMBL" id="HBUE01265681">
    <property type="protein sequence ID" value="CAG6561102.1"/>
    <property type="molecule type" value="Transcribed_RNA"/>
</dbReference>
<dbReference type="InterPro" id="IPR050357">
    <property type="entry name" value="Arrestin_domain-protein"/>
</dbReference>
<dbReference type="InterPro" id="IPR014752">
    <property type="entry name" value="Arrestin-like_C"/>
</dbReference>
<dbReference type="EMBL" id="HBUE01160496">
    <property type="protein sequence ID" value="CAG6509703.1"/>
    <property type="molecule type" value="Transcribed_RNA"/>
</dbReference>
<protein>
    <submittedName>
        <fullName evidence="4">Arrestin domain-containing protein 3</fullName>
    </submittedName>
</protein>
<feature type="domain" description="Arrestin C-terminal-like" evidence="3">
    <location>
        <begin position="193"/>
        <end position="320"/>
    </location>
</feature>
<evidence type="ECO:0000259" key="3">
    <source>
        <dbReference type="SMART" id="SM01017"/>
    </source>
</evidence>
<dbReference type="Pfam" id="PF02752">
    <property type="entry name" value="Arrestin_C"/>
    <property type="match status" value="1"/>
</dbReference>
<dbReference type="Gene3D" id="2.60.40.640">
    <property type="match status" value="2"/>
</dbReference>
<keyword evidence="2" id="KW-0716">Sensory transduction</keyword>
<dbReference type="AlphaFoldDB" id="A0A8D8DDR9"/>
<dbReference type="PANTHER" id="PTHR11188:SF167">
    <property type="entry name" value="ARRESTIN C-TERMINAL-LIKE DOMAIN-CONTAINING PROTEIN-RELATED"/>
    <property type="match status" value="1"/>
</dbReference>
<dbReference type="GO" id="GO:0015031">
    <property type="term" value="P:protein transport"/>
    <property type="evidence" value="ECO:0007669"/>
    <property type="project" value="TreeGrafter"/>
</dbReference>
<dbReference type="GO" id="GO:0005737">
    <property type="term" value="C:cytoplasm"/>
    <property type="evidence" value="ECO:0007669"/>
    <property type="project" value="TreeGrafter"/>
</dbReference>
<reference evidence="4" key="1">
    <citation type="submission" date="2021-05" db="EMBL/GenBank/DDBJ databases">
        <authorList>
            <person name="Alioto T."/>
            <person name="Alioto T."/>
            <person name="Gomez Garrido J."/>
        </authorList>
    </citation>
    <scope>NUCLEOTIDE SEQUENCE</scope>
</reference>
<sequence>MSCDKVVNHTAFAPQTREKHGMTHCEIKFHNNSLGIYYAGQTLAGSAELRLEKSKKLKEFILTISGIAEISWTEKDGDGNKSSYSGSEQLLEAVHVLIKPNGSESDTIEIPAGIHVYNFECALPSTLPTSFEGYHGHIRYTVSATIVRPWKFNQTSKAAFTVLQALDLNLGPELLRQPSKAEFSKRFCCWPCSSGPLHVTVRTPIAGYVPGQIIHVMVLLDNKSSVTVNCLVTSLVRIVTCISSCGRTNVDTKTIASVENVVTDDRTDRFSQHMVVPSVAPNISCSVLNVSYELLVTIKVECCRISPRLSIPLTIGTVPIVAAPTTVPTAEETANYGTFGAIFGPSAPVADSVDPPTYAEAISTTSVNVNDHANAIGVQSYVPRYPVYKFGAGELC</sequence>
<dbReference type="InterPro" id="IPR011021">
    <property type="entry name" value="Arrestin-like_N"/>
</dbReference>
<evidence type="ECO:0000256" key="1">
    <source>
        <dbReference type="ARBA" id="ARBA00005298"/>
    </source>
</evidence>